<name>A0A134AD14_9FIRM</name>
<reference evidence="13" key="1">
    <citation type="submission" date="2016-01" db="EMBL/GenBank/DDBJ databases">
        <authorList>
            <person name="Mitreva M."/>
            <person name="Pepin K.H."/>
            <person name="Mihindukulasuriya K.A."/>
            <person name="Fulton R."/>
            <person name="Fronick C."/>
            <person name="O'Laughlin M."/>
            <person name="Miner T."/>
            <person name="Herter B."/>
            <person name="Rosa B.A."/>
            <person name="Cordes M."/>
            <person name="Tomlinson C."/>
            <person name="Wollam A."/>
            <person name="Palsikar V.B."/>
            <person name="Mardis E.R."/>
            <person name="Wilson R.K."/>
        </authorList>
    </citation>
    <scope>NUCLEOTIDE SEQUENCE [LARGE SCALE GENOMIC DNA]</scope>
    <source>
        <strain evidence="13">DNF00729</strain>
    </source>
</reference>
<dbReference type="InterPro" id="IPR036554">
    <property type="entry name" value="GHMP_kinase_C_sf"/>
</dbReference>
<dbReference type="GO" id="GO:0050515">
    <property type="term" value="F:4-(cytidine 5'-diphospho)-2-C-methyl-D-erythritol kinase activity"/>
    <property type="evidence" value="ECO:0007669"/>
    <property type="project" value="UniProtKB-UniRule"/>
</dbReference>
<dbReference type="PIRSF" id="PIRSF010376">
    <property type="entry name" value="IspE"/>
    <property type="match status" value="1"/>
</dbReference>
<dbReference type="PATRIC" id="fig|755172.3.peg.1300"/>
<dbReference type="InterPro" id="IPR014721">
    <property type="entry name" value="Ribsml_uS5_D2-typ_fold_subgr"/>
</dbReference>
<dbReference type="SUPFAM" id="SSF54211">
    <property type="entry name" value="Ribosomal protein S5 domain 2-like"/>
    <property type="match status" value="1"/>
</dbReference>
<comment type="catalytic activity">
    <reaction evidence="9">
        <text>4-CDP-2-C-methyl-D-erythritol + ATP = 4-CDP-2-C-methyl-D-erythritol 2-phosphate + ADP + H(+)</text>
        <dbReference type="Rhea" id="RHEA:18437"/>
        <dbReference type="ChEBI" id="CHEBI:15378"/>
        <dbReference type="ChEBI" id="CHEBI:30616"/>
        <dbReference type="ChEBI" id="CHEBI:57823"/>
        <dbReference type="ChEBI" id="CHEBI:57919"/>
        <dbReference type="ChEBI" id="CHEBI:456216"/>
        <dbReference type="EC" id="2.7.1.148"/>
    </reaction>
</comment>
<dbReference type="SUPFAM" id="SSF55060">
    <property type="entry name" value="GHMP Kinase, C-terminal domain"/>
    <property type="match status" value="1"/>
</dbReference>
<dbReference type="STRING" id="755172.HMPREF1863_01340"/>
<dbReference type="Gene3D" id="3.30.230.10">
    <property type="match status" value="1"/>
</dbReference>
<dbReference type="UniPathway" id="UPA00056">
    <property type="reaction ID" value="UER00094"/>
</dbReference>
<keyword evidence="6 9" id="KW-0418">Kinase</keyword>
<evidence type="ECO:0000259" key="10">
    <source>
        <dbReference type="Pfam" id="PF00288"/>
    </source>
</evidence>
<dbReference type="InterPro" id="IPR006204">
    <property type="entry name" value="GHMP_kinase_N_dom"/>
</dbReference>
<keyword evidence="9" id="KW-0414">Isoprene biosynthesis</keyword>
<comment type="function">
    <text evidence="9">Catalyzes the phosphorylation of the position 2 hydroxy group of 4-diphosphocytidyl-2C-methyl-D-erythritol.</text>
</comment>
<feature type="domain" description="GHMP kinase N-terminal" evidence="10">
    <location>
        <begin position="59"/>
        <end position="131"/>
    </location>
</feature>
<proteinExistence type="inferred from homology"/>
<dbReference type="EC" id="2.7.1.148" evidence="2 9"/>
<comment type="pathway">
    <text evidence="9">Isoprenoid biosynthesis; isopentenyl diphosphate biosynthesis via DXP pathway; isopentenyl diphosphate from 1-deoxy-D-xylulose 5-phosphate: step 3/6.</text>
</comment>
<dbReference type="HAMAP" id="MF_00061">
    <property type="entry name" value="IspE"/>
    <property type="match status" value="1"/>
</dbReference>
<evidence type="ECO:0000256" key="8">
    <source>
        <dbReference type="ARBA" id="ARBA00032554"/>
    </source>
</evidence>
<dbReference type="GO" id="GO:0019288">
    <property type="term" value="P:isopentenyl diphosphate biosynthetic process, methylerythritol 4-phosphate pathway"/>
    <property type="evidence" value="ECO:0007669"/>
    <property type="project" value="UniProtKB-UniRule"/>
</dbReference>
<comment type="caution">
    <text evidence="9">Lacks conserved residue(s) required for the propagation of feature annotation.</text>
</comment>
<feature type="active site" evidence="9">
    <location>
        <position position="6"/>
    </location>
</feature>
<keyword evidence="7 9" id="KW-0067">ATP-binding</keyword>
<dbReference type="InterPro" id="IPR020568">
    <property type="entry name" value="Ribosomal_Su5_D2-typ_SF"/>
</dbReference>
<evidence type="ECO:0000259" key="11">
    <source>
        <dbReference type="Pfam" id="PF08544"/>
    </source>
</evidence>
<evidence type="ECO:0000256" key="6">
    <source>
        <dbReference type="ARBA" id="ARBA00022777"/>
    </source>
</evidence>
<dbReference type="NCBIfam" id="TIGR00154">
    <property type="entry name" value="ispE"/>
    <property type="match status" value="1"/>
</dbReference>
<dbReference type="GO" id="GO:0005524">
    <property type="term" value="F:ATP binding"/>
    <property type="evidence" value="ECO:0007669"/>
    <property type="project" value="UniProtKB-UniRule"/>
</dbReference>
<evidence type="ECO:0000256" key="5">
    <source>
        <dbReference type="ARBA" id="ARBA00022741"/>
    </source>
</evidence>
<evidence type="ECO:0000256" key="9">
    <source>
        <dbReference type="HAMAP-Rule" id="MF_00061"/>
    </source>
</evidence>
<feature type="active site" evidence="9">
    <location>
        <position position="125"/>
    </location>
</feature>
<dbReference type="Pfam" id="PF08544">
    <property type="entry name" value="GHMP_kinases_C"/>
    <property type="match status" value="1"/>
</dbReference>
<dbReference type="Proteomes" id="UP000070442">
    <property type="component" value="Unassembled WGS sequence"/>
</dbReference>
<dbReference type="RefSeq" id="WP_068368668.1">
    <property type="nucleotide sequence ID" value="NZ_KQ960181.1"/>
</dbReference>
<sequence>MRAFAKINVGLWIRSKREDGYHTIETVFLPVDLYDDLSVEKSDHFSIRGPHFGKDDLMVKGHRFLEKRFGKLPVTISIEKNIPVGAGLAGGTADGAAVMRDVRDLYKLPVNDDEFMEASVSLGADFPYCFYNKSAIGRGIGDELEGVEIPSYPVILLNPGFSVSTPEAYSLWKTRGEGSAEETVRMLQEGNLSALKEVVANDLMDGVAAKHHEIAEMIDALYTAGARFAHMTGSGPTVYGFFDSIPSRDAAYAILKEKYETVIKTRTRTSGEGNG</sequence>
<feature type="domain" description="GHMP kinase C-terminal" evidence="11">
    <location>
        <begin position="187"/>
        <end position="260"/>
    </location>
</feature>
<dbReference type="InterPro" id="IPR013750">
    <property type="entry name" value="GHMP_kinase_C_dom"/>
</dbReference>
<dbReference type="Gene3D" id="3.30.70.890">
    <property type="entry name" value="GHMP kinase, C-terminal domain"/>
    <property type="match status" value="1"/>
</dbReference>
<dbReference type="InterPro" id="IPR004424">
    <property type="entry name" value="IspE"/>
</dbReference>
<protein>
    <recommendedName>
        <fullName evidence="3 9">4-diphosphocytidyl-2-C-methyl-D-erythritol kinase</fullName>
        <shortName evidence="9">CMK</shortName>
        <ecNumber evidence="2 9">2.7.1.148</ecNumber>
    </recommendedName>
    <alternativeName>
        <fullName evidence="8 9">4-(cytidine-5'-diphospho)-2-C-methyl-D-erythritol kinase</fullName>
    </alternativeName>
</protein>
<evidence type="ECO:0000313" key="12">
    <source>
        <dbReference type="EMBL" id="KXB65612.1"/>
    </source>
</evidence>
<accession>A0A134AD14</accession>
<keyword evidence="4 9" id="KW-0808">Transferase</keyword>
<dbReference type="GO" id="GO:0016114">
    <property type="term" value="P:terpenoid biosynthetic process"/>
    <property type="evidence" value="ECO:0007669"/>
    <property type="project" value="UniProtKB-UniRule"/>
</dbReference>
<organism evidence="12 13">
    <name type="scientific">Aedoeadaptatus coxii</name>
    <dbReference type="NCBI Taxonomy" id="755172"/>
    <lineage>
        <taxon>Bacteria</taxon>
        <taxon>Bacillati</taxon>
        <taxon>Bacillota</taxon>
        <taxon>Tissierellia</taxon>
        <taxon>Tissierellales</taxon>
        <taxon>Peptoniphilaceae</taxon>
        <taxon>Aedoeadaptatus</taxon>
    </lineage>
</organism>
<dbReference type="PANTHER" id="PTHR43527">
    <property type="entry name" value="4-DIPHOSPHOCYTIDYL-2-C-METHYL-D-ERYTHRITOL KINASE, CHLOROPLASTIC"/>
    <property type="match status" value="1"/>
</dbReference>
<evidence type="ECO:0000313" key="13">
    <source>
        <dbReference type="Proteomes" id="UP000070442"/>
    </source>
</evidence>
<dbReference type="PANTHER" id="PTHR43527:SF2">
    <property type="entry name" value="4-DIPHOSPHOCYTIDYL-2-C-METHYL-D-ERYTHRITOL KINASE, CHLOROPLASTIC"/>
    <property type="match status" value="1"/>
</dbReference>
<comment type="similarity">
    <text evidence="1 9">Belongs to the GHMP kinase family. IspE subfamily.</text>
</comment>
<gene>
    <name evidence="9" type="primary">ispE</name>
    <name evidence="12" type="ORF">HMPREF1863_01340</name>
</gene>
<evidence type="ECO:0000256" key="1">
    <source>
        <dbReference type="ARBA" id="ARBA00009684"/>
    </source>
</evidence>
<dbReference type="AlphaFoldDB" id="A0A134AD14"/>
<keyword evidence="13" id="KW-1185">Reference proteome</keyword>
<evidence type="ECO:0000256" key="3">
    <source>
        <dbReference type="ARBA" id="ARBA00017473"/>
    </source>
</evidence>
<comment type="caution">
    <text evidence="12">The sequence shown here is derived from an EMBL/GenBank/DDBJ whole genome shotgun (WGS) entry which is preliminary data.</text>
</comment>
<keyword evidence="5 9" id="KW-0547">Nucleotide-binding</keyword>
<evidence type="ECO:0000256" key="2">
    <source>
        <dbReference type="ARBA" id="ARBA00012052"/>
    </source>
</evidence>
<dbReference type="EMBL" id="LSDG01000040">
    <property type="protein sequence ID" value="KXB65612.1"/>
    <property type="molecule type" value="Genomic_DNA"/>
</dbReference>
<dbReference type="Pfam" id="PF00288">
    <property type="entry name" value="GHMP_kinases_N"/>
    <property type="match status" value="1"/>
</dbReference>
<dbReference type="OrthoDB" id="9809438at2"/>
<evidence type="ECO:0000256" key="4">
    <source>
        <dbReference type="ARBA" id="ARBA00022679"/>
    </source>
</evidence>
<evidence type="ECO:0000256" key="7">
    <source>
        <dbReference type="ARBA" id="ARBA00022840"/>
    </source>
</evidence>